<feature type="region of interest" description="Disordered" evidence="1">
    <location>
        <begin position="74"/>
        <end position="220"/>
    </location>
</feature>
<feature type="compositionally biased region" description="Basic and acidic residues" evidence="1">
    <location>
        <begin position="25"/>
        <end position="52"/>
    </location>
</feature>
<organism evidence="2 3">
    <name type="scientific">Chara braunii</name>
    <name type="common">Braun's stonewort</name>
    <dbReference type="NCBI Taxonomy" id="69332"/>
    <lineage>
        <taxon>Eukaryota</taxon>
        <taxon>Viridiplantae</taxon>
        <taxon>Streptophyta</taxon>
        <taxon>Charophyceae</taxon>
        <taxon>Charales</taxon>
        <taxon>Characeae</taxon>
        <taxon>Chara</taxon>
    </lineage>
</organism>
<reference evidence="2 3" key="1">
    <citation type="journal article" date="2018" name="Cell">
        <title>The Chara Genome: Secondary Complexity and Implications for Plant Terrestrialization.</title>
        <authorList>
            <person name="Nishiyama T."/>
            <person name="Sakayama H."/>
            <person name="Vries J.D."/>
            <person name="Buschmann H."/>
            <person name="Saint-Marcoux D."/>
            <person name="Ullrich K.K."/>
            <person name="Haas F.B."/>
            <person name="Vanderstraeten L."/>
            <person name="Becker D."/>
            <person name="Lang D."/>
            <person name="Vosolsobe S."/>
            <person name="Rombauts S."/>
            <person name="Wilhelmsson P.K.I."/>
            <person name="Janitza P."/>
            <person name="Kern R."/>
            <person name="Heyl A."/>
            <person name="Rumpler F."/>
            <person name="Villalobos L.I.A.C."/>
            <person name="Clay J.M."/>
            <person name="Skokan R."/>
            <person name="Toyoda A."/>
            <person name="Suzuki Y."/>
            <person name="Kagoshima H."/>
            <person name="Schijlen E."/>
            <person name="Tajeshwar N."/>
            <person name="Catarino B."/>
            <person name="Hetherington A.J."/>
            <person name="Saltykova A."/>
            <person name="Bonnot C."/>
            <person name="Breuninger H."/>
            <person name="Symeonidi A."/>
            <person name="Radhakrishnan G.V."/>
            <person name="Van Nieuwerburgh F."/>
            <person name="Deforce D."/>
            <person name="Chang C."/>
            <person name="Karol K.G."/>
            <person name="Hedrich R."/>
            <person name="Ulvskov P."/>
            <person name="Glockner G."/>
            <person name="Delwiche C.F."/>
            <person name="Petrasek J."/>
            <person name="Van de Peer Y."/>
            <person name="Friml J."/>
            <person name="Beilby M."/>
            <person name="Dolan L."/>
            <person name="Kohara Y."/>
            <person name="Sugano S."/>
            <person name="Fujiyama A."/>
            <person name="Delaux P.-M."/>
            <person name="Quint M."/>
            <person name="TheiBen G."/>
            <person name="Hagemann M."/>
            <person name="Harholt J."/>
            <person name="Dunand C."/>
            <person name="Zachgo S."/>
            <person name="Langdale J."/>
            <person name="Maumus F."/>
            <person name="Straeten D.V.D."/>
            <person name="Gould S.B."/>
            <person name="Rensing S.A."/>
        </authorList>
    </citation>
    <scope>NUCLEOTIDE SEQUENCE [LARGE SCALE GENOMIC DNA]</scope>
    <source>
        <strain evidence="2 3">S276</strain>
    </source>
</reference>
<dbReference type="AlphaFoldDB" id="A0A388KC04"/>
<evidence type="ECO:0000313" key="3">
    <source>
        <dbReference type="Proteomes" id="UP000265515"/>
    </source>
</evidence>
<feature type="compositionally biased region" description="Basic and acidic residues" evidence="1">
    <location>
        <begin position="74"/>
        <end position="85"/>
    </location>
</feature>
<evidence type="ECO:0000313" key="2">
    <source>
        <dbReference type="EMBL" id="GBG67547.1"/>
    </source>
</evidence>
<evidence type="ECO:0000256" key="1">
    <source>
        <dbReference type="SAM" id="MobiDB-lite"/>
    </source>
</evidence>
<proteinExistence type="predicted"/>
<feature type="compositionally biased region" description="Acidic residues" evidence="1">
    <location>
        <begin position="119"/>
        <end position="135"/>
    </location>
</feature>
<protein>
    <submittedName>
        <fullName evidence="2">Uncharacterized protein</fullName>
    </submittedName>
</protein>
<feature type="compositionally biased region" description="Basic residues" evidence="1">
    <location>
        <begin position="86"/>
        <end position="114"/>
    </location>
</feature>
<accession>A0A388KC04</accession>
<keyword evidence="3" id="KW-1185">Reference proteome</keyword>
<name>A0A388KC04_CHABU</name>
<feature type="compositionally biased region" description="Basic and acidic residues" evidence="1">
    <location>
        <begin position="344"/>
        <end position="353"/>
    </location>
</feature>
<dbReference type="EMBL" id="BFEA01000088">
    <property type="protein sequence ID" value="GBG67547.1"/>
    <property type="molecule type" value="Genomic_DNA"/>
</dbReference>
<feature type="compositionally biased region" description="Basic and acidic residues" evidence="1">
    <location>
        <begin position="176"/>
        <end position="195"/>
    </location>
</feature>
<dbReference type="Proteomes" id="UP000265515">
    <property type="component" value="Unassembled WGS sequence"/>
</dbReference>
<comment type="caution">
    <text evidence="2">The sequence shown here is derived from an EMBL/GenBank/DDBJ whole genome shotgun (WGS) entry which is preliminary data.</text>
</comment>
<sequence length="414" mass="46842">MGGLQGDPELEEIKEQFRLAKKKKMEQEEKRRKEEEKRIGEEEETRRNLDFARKVEEFKLQLRAELLEEWRKNHADAVKSTEKIGKSAKKTKKKKKRYQKEHGGPKRRRAQRSRRRDDSSEDSESSCSTDDESNTSDDTSSGSESGGKITRNKMCVRRGMGNTRTKAKTKNNKGKGRIEEMRTPIRTYEKGESSRARKQPQAEEEEMLGTKSPEEVEPKTPLTGGFKGLAAGCSQKGLIEYCISAHKIYSAKKADALRKICEQKGIKYTKKPEIVEILARHQVQLAYDGFDEEQGFVKNPRNITRLTKANSMEIIARAIVEACKHLKGVSIPAVDLEEVWSDRRDGGMDKQRGEPAAAMDNDDGAPEADLIREGYTLYAAHLQRRDAAEALRRSMVRHALHVARVFGPPAGAQG</sequence>
<feature type="region of interest" description="Disordered" evidence="1">
    <location>
        <begin position="20"/>
        <end position="52"/>
    </location>
</feature>
<feature type="region of interest" description="Disordered" evidence="1">
    <location>
        <begin position="344"/>
        <end position="365"/>
    </location>
</feature>
<dbReference type="Gramene" id="GBG67547">
    <property type="protein sequence ID" value="GBG67547"/>
    <property type="gene ID" value="CBR_g678"/>
</dbReference>
<feature type="compositionally biased region" description="Basic residues" evidence="1">
    <location>
        <begin position="165"/>
        <end position="175"/>
    </location>
</feature>
<gene>
    <name evidence="2" type="ORF">CBR_g678</name>
</gene>